<organism evidence="3 4">
    <name type="scientific">Parafrankia colletiae</name>
    <dbReference type="NCBI Taxonomy" id="573497"/>
    <lineage>
        <taxon>Bacteria</taxon>
        <taxon>Bacillati</taxon>
        <taxon>Actinomycetota</taxon>
        <taxon>Actinomycetes</taxon>
        <taxon>Frankiales</taxon>
        <taxon>Frankiaceae</taxon>
        <taxon>Parafrankia</taxon>
    </lineage>
</organism>
<dbReference type="OrthoDB" id="9808317at2"/>
<dbReference type="InterPro" id="IPR027417">
    <property type="entry name" value="P-loop_NTPase"/>
</dbReference>
<protein>
    <submittedName>
        <fullName evidence="3">AAA family ATPase</fullName>
    </submittedName>
</protein>
<dbReference type="Proteomes" id="UP000179627">
    <property type="component" value="Unassembled WGS sequence"/>
</dbReference>
<keyword evidence="4" id="KW-1185">Reference proteome</keyword>
<accession>A0A1S1QCB4</accession>
<dbReference type="Gene3D" id="3.40.50.300">
    <property type="entry name" value="P-loop containing nucleotide triphosphate hydrolases"/>
    <property type="match status" value="1"/>
</dbReference>
<gene>
    <name evidence="3" type="ORF">CC117_25795</name>
</gene>
<feature type="domain" description="AAA+ ATPase" evidence="2">
    <location>
        <begin position="147"/>
        <end position="292"/>
    </location>
</feature>
<evidence type="ECO:0000313" key="4">
    <source>
        <dbReference type="Proteomes" id="UP000179627"/>
    </source>
</evidence>
<dbReference type="GO" id="GO:0005524">
    <property type="term" value="F:ATP binding"/>
    <property type="evidence" value="ECO:0007669"/>
    <property type="project" value="InterPro"/>
</dbReference>
<dbReference type="Pfam" id="PF07728">
    <property type="entry name" value="AAA_5"/>
    <property type="match status" value="1"/>
</dbReference>
<dbReference type="EMBL" id="MBLM01000143">
    <property type="protein sequence ID" value="OHV31630.1"/>
    <property type="molecule type" value="Genomic_DNA"/>
</dbReference>
<feature type="compositionally biased region" description="Pro residues" evidence="1">
    <location>
        <begin position="94"/>
        <end position="105"/>
    </location>
</feature>
<dbReference type="SUPFAM" id="SSF52540">
    <property type="entry name" value="P-loop containing nucleoside triphosphate hydrolases"/>
    <property type="match status" value="1"/>
</dbReference>
<evidence type="ECO:0000256" key="1">
    <source>
        <dbReference type="SAM" id="MobiDB-lite"/>
    </source>
</evidence>
<dbReference type="InterPro" id="IPR050764">
    <property type="entry name" value="CbbQ/NirQ/NorQ/GpvN"/>
</dbReference>
<feature type="region of interest" description="Disordered" evidence="1">
    <location>
        <begin position="92"/>
        <end position="123"/>
    </location>
</feature>
<evidence type="ECO:0000259" key="2">
    <source>
        <dbReference type="SMART" id="SM00382"/>
    </source>
</evidence>
<name>A0A1S1QCB4_9ACTN</name>
<comment type="caution">
    <text evidence="3">The sequence shown here is derived from an EMBL/GenBank/DDBJ whole genome shotgun (WGS) entry which is preliminary data.</text>
</comment>
<dbReference type="GO" id="GO:0016887">
    <property type="term" value="F:ATP hydrolysis activity"/>
    <property type="evidence" value="ECO:0007669"/>
    <property type="project" value="InterPro"/>
</dbReference>
<proteinExistence type="predicted"/>
<evidence type="ECO:0000313" key="3">
    <source>
        <dbReference type="EMBL" id="OHV31630.1"/>
    </source>
</evidence>
<dbReference type="InterPro" id="IPR011704">
    <property type="entry name" value="ATPase_dyneun-rel_AAA"/>
</dbReference>
<dbReference type="AlphaFoldDB" id="A0A1S1QCB4"/>
<dbReference type="InterPro" id="IPR003593">
    <property type="entry name" value="AAA+_ATPase"/>
</dbReference>
<dbReference type="PANTHER" id="PTHR42759">
    <property type="entry name" value="MOXR FAMILY PROTEIN"/>
    <property type="match status" value="1"/>
</dbReference>
<dbReference type="PANTHER" id="PTHR42759:SF1">
    <property type="entry name" value="MAGNESIUM-CHELATASE SUBUNIT CHLD"/>
    <property type="match status" value="1"/>
</dbReference>
<reference evidence="4" key="1">
    <citation type="submission" date="2016-07" db="EMBL/GenBank/DDBJ databases">
        <title>Sequence Frankia sp. strain CcI1.17.</title>
        <authorList>
            <person name="Ghodhbane-Gtari F."/>
            <person name="Swanson E."/>
            <person name="Gueddou A."/>
            <person name="Morris K."/>
            <person name="Hezbri K."/>
            <person name="Ktari A."/>
            <person name="Nouioui I."/>
            <person name="Abebe-Akele F."/>
            <person name="Simpson S."/>
            <person name="Thomas K."/>
            <person name="Gtari M."/>
            <person name="Tisa L.S."/>
            <person name="Hurst S."/>
        </authorList>
    </citation>
    <scope>NUCLEOTIDE SEQUENCE [LARGE SCALE GENOMIC DNA]</scope>
    <source>
        <strain evidence="4">Cc1.17</strain>
    </source>
</reference>
<dbReference type="SMART" id="SM00382">
    <property type="entry name" value="AAA"/>
    <property type="match status" value="1"/>
</dbReference>
<sequence>MSSPAPTPAPAEAPRLSPYALHRLVAEFLLDHAGSHSPTTIANALGRSSGAVGNALERLTEEGQAALTSPKPRRYAATSTTRDALAIRAGVLPPKAPPAPAPLKPRPAAVPETTPDGGIIRPSGQIYRPRKLADLPDVEVLRKLRAAEVPVLLYGPPGTGKTSLIEAAFGDDLITIAGDGDTQTSDLIGEYTQTPNGRYEFVHGPLITAMVEGKVLLVDDATLISPAVLAVMYPAMDGRKRIVVKAHKGETIEAAPGFYVIAGHNPGVHGAVLTEALSSRFSVQVEVTSDYDLARKLKINREAVTVARNLATRRASGDVTWAPQLRELLAFQKIADALGVRAAAANLIGIAPVEDRDVVADMVTKTFGMKLTPLALGPQV</sequence>
<dbReference type="RefSeq" id="WP_071088314.1">
    <property type="nucleotide sequence ID" value="NZ_MBLM01000143.1"/>
</dbReference>